<dbReference type="InterPro" id="IPR000432">
    <property type="entry name" value="DNA_mismatch_repair_MutS_C"/>
</dbReference>
<dbReference type="InterPro" id="IPR045076">
    <property type="entry name" value="MutS"/>
</dbReference>
<protein>
    <recommendedName>
        <fullName evidence="2 9">DNA mismatch repair protein MutS</fullName>
    </recommendedName>
</protein>
<dbReference type="PANTHER" id="PTHR11361:SF34">
    <property type="entry name" value="DNA MISMATCH REPAIR PROTEIN MSH1, MITOCHONDRIAL"/>
    <property type="match status" value="1"/>
</dbReference>
<evidence type="ECO:0000256" key="3">
    <source>
        <dbReference type="ARBA" id="ARBA00022741"/>
    </source>
</evidence>
<evidence type="ECO:0000256" key="8">
    <source>
        <dbReference type="ARBA" id="ARBA00024647"/>
    </source>
</evidence>
<dbReference type="Pfam" id="PF05188">
    <property type="entry name" value="MutS_II"/>
    <property type="match status" value="1"/>
</dbReference>
<dbReference type="FunFam" id="3.40.1170.10:FF:000001">
    <property type="entry name" value="DNA mismatch repair protein MutS"/>
    <property type="match status" value="1"/>
</dbReference>
<dbReference type="SUPFAM" id="SSF48334">
    <property type="entry name" value="DNA repair protein MutS, domain III"/>
    <property type="match status" value="1"/>
</dbReference>
<dbReference type="KEGG" id="vfa:MM35RIKEN_17010"/>
<dbReference type="Gene3D" id="3.30.420.110">
    <property type="entry name" value="MutS, connector domain"/>
    <property type="match status" value="1"/>
</dbReference>
<dbReference type="InterPro" id="IPR036678">
    <property type="entry name" value="MutS_con_dom_sf"/>
</dbReference>
<keyword evidence="3 9" id="KW-0547">Nucleotide-binding</keyword>
<evidence type="ECO:0000313" key="13">
    <source>
        <dbReference type="Proteomes" id="UP000681343"/>
    </source>
</evidence>
<dbReference type="CDD" id="cd03284">
    <property type="entry name" value="ABC_MutS1"/>
    <property type="match status" value="1"/>
</dbReference>
<keyword evidence="12" id="KW-0614">Plasmid</keyword>
<dbReference type="GO" id="GO:0005829">
    <property type="term" value="C:cytosol"/>
    <property type="evidence" value="ECO:0007669"/>
    <property type="project" value="TreeGrafter"/>
</dbReference>
<proteinExistence type="inferred from homology"/>
<dbReference type="InterPro" id="IPR007696">
    <property type="entry name" value="DNA_mismatch_repair_MutS_core"/>
</dbReference>
<dbReference type="InterPro" id="IPR016151">
    <property type="entry name" value="DNA_mismatch_repair_MutS_N"/>
</dbReference>
<dbReference type="SUPFAM" id="SSF52540">
    <property type="entry name" value="P-loop containing nucleoside triphosphate hydrolases"/>
    <property type="match status" value="1"/>
</dbReference>
<dbReference type="NCBIfam" id="NF003810">
    <property type="entry name" value="PRK05399.1"/>
    <property type="match status" value="1"/>
</dbReference>
<evidence type="ECO:0000256" key="7">
    <source>
        <dbReference type="ARBA" id="ARBA00023204"/>
    </source>
</evidence>
<comment type="similarity">
    <text evidence="1 9 10">Belongs to the DNA mismatch repair MutS family.</text>
</comment>
<dbReference type="SUPFAM" id="SSF55271">
    <property type="entry name" value="DNA repair protein MutS, domain I"/>
    <property type="match status" value="1"/>
</dbReference>
<evidence type="ECO:0000256" key="1">
    <source>
        <dbReference type="ARBA" id="ARBA00006271"/>
    </source>
</evidence>
<dbReference type="HAMAP" id="MF_00096">
    <property type="entry name" value="MutS"/>
    <property type="match status" value="1"/>
</dbReference>
<dbReference type="InterPro" id="IPR007695">
    <property type="entry name" value="DNA_mismatch_repair_MutS-lik_N"/>
</dbReference>
<evidence type="ECO:0000256" key="4">
    <source>
        <dbReference type="ARBA" id="ARBA00022763"/>
    </source>
</evidence>
<dbReference type="GO" id="GO:0005524">
    <property type="term" value="F:ATP binding"/>
    <property type="evidence" value="ECO:0007669"/>
    <property type="project" value="UniProtKB-UniRule"/>
</dbReference>
<dbReference type="InterPro" id="IPR017261">
    <property type="entry name" value="DNA_mismatch_repair_MutS/MSH"/>
</dbReference>
<dbReference type="GO" id="GO:0030983">
    <property type="term" value="F:mismatched DNA binding"/>
    <property type="evidence" value="ECO:0007669"/>
    <property type="project" value="InterPro"/>
</dbReference>
<dbReference type="FunFam" id="1.10.1420.10:FF:000001">
    <property type="entry name" value="DNA mismatch repair protein MutS"/>
    <property type="match status" value="1"/>
</dbReference>
<dbReference type="InterPro" id="IPR027417">
    <property type="entry name" value="P-loop_NTPase"/>
</dbReference>
<dbReference type="InterPro" id="IPR007861">
    <property type="entry name" value="DNA_mismatch_repair_MutS_clamp"/>
</dbReference>
<evidence type="ECO:0000313" key="12">
    <source>
        <dbReference type="EMBL" id="BCK79509.1"/>
    </source>
</evidence>
<dbReference type="GO" id="GO:0006298">
    <property type="term" value="P:mismatch repair"/>
    <property type="evidence" value="ECO:0007669"/>
    <property type="project" value="UniProtKB-UniRule"/>
</dbReference>
<gene>
    <name evidence="9 12" type="primary">mutS</name>
    <name evidence="12" type="ORF">MM35RIKEN_17010</name>
</gene>
<dbReference type="PROSITE" id="PS00486">
    <property type="entry name" value="DNA_MISMATCH_REPAIR_2"/>
    <property type="match status" value="1"/>
</dbReference>
<dbReference type="PANTHER" id="PTHR11361">
    <property type="entry name" value="DNA MISMATCH REPAIR PROTEIN MUTS FAMILY MEMBER"/>
    <property type="match status" value="1"/>
</dbReference>
<keyword evidence="6 9" id="KW-0238">DNA-binding</keyword>
<keyword evidence="4 9" id="KW-0227">DNA damage</keyword>
<dbReference type="FunFam" id="3.40.50.300:FF:000870">
    <property type="entry name" value="MutS protein homolog 4"/>
    <property type="match status" value="1"/>
</dbReference>
<dbReference type="SMART" id="SM00534">
    <property type="entry name" value="MUTSac"/>
    <property type="match status" value="1"/>
</dbReference>
<sequence length="864" mass="95429">MAELTPMMKQYLEIKEQNKDSILFFRLGDFYEMFGSDARTASRELDLTLTTRDKDKNKSFDEKVPMCGIPYHSSEGYIARLIAKGYKVAICEQTEDPATAKGLVKRDIIRVVTPGTVLDDTSLEAGRSNFCAAAWLAEDKAGFAACDISTGQTHATAFSGPDAGVHLLNEVARFSPAEIILNDTAAQDAALRMLTENKLSCHREVREIDGPAARASIAGQFGEKVLSDFPADNFAPLLALGNLLHYLHETQKGDLHHIDTLDFYRQGQFMELDISARRNLELTETLRGKEKKGSLLWVLDKTKTAMGARMLRSWLERPLLSVRDIDRRADCVERLVNDTVTREELALALSGIGDMERLMSRIVYGSAGGRDVVALRAAMEKLPPIKRLLTVFPKGRLQELCRTLDTLDDLAGRIAATLQDEPPFSVREGEFIRDGFHPEVDRLRGILHGGKGLMASMEAQEKEKTGIRTLKIGYNKVFGYYIEVSNSFKDQVPDTYIRKQTLVNGERYITQELKNLESDILTASDRVSALEYELFTDLRTELAGQVSRIQASASAVAELDSLCSLASVAVSNGYCRPTVDDSGVLEIHDGRHPVVEKMRPDALFVPNDTYMGEKEGRAAIITGPNMAGKSTYMRQVALIVLLAQIGSFVPAKSARLGVVDRIFTRIGASDDLSAGQSTFMVEMTEVSDILHAATKDSLLILDEIGRGTSTFDGMSIARAVLEYCADPKKLGAKTLFATHYHELTDMEHSLPGVQNYNIAVRARGEEIIFLRKIVPGGADRSYGIEVARLAGLPEGVIARAKTILRELESEAGKPPAPMQEEADQVSLSSLAETEVLSRLRREQVDTLSPLEALNLLYELKQKLQ</sequence>
<dbReference type="Pfam" id="PF05192">
    <property type="entry name" value="MutS_III"/>
    <property type="match status" value="1"/>
</dbReference>
<dbReference type="Gene3D" id="3.40.1170.10">
    <property type="entry name" value="DNA repair protein MutS, domain I"/>
    <property type="match status" value="1"/>
</dbReference>
<dbReference type="GO" id="GO:0003684">
    <property type="term" value="F:damaged DNA binding"/>
    <property type="evidence" value="ECO:0007669"/>
    <property type="project" value="UniProtKB-UniRule"/>
</dbReference>
<accession>A0A810PSK4</accession>
<dbReference type="Pfam" id="PF00488">
    <property type="entry name" value="MutS_V"/>
    <property type="match status" value="1"/>
</dbReference>
<dbReference type="AlphaFoldDB" id="A0A810PSK4"/>
<comment type="function">
    <text evidence="8 9">This protein is involved in the repair of mismatches in DNA. It is possible that it carries out the mismatch recognition step. This protein has a weak ATPase activity.</text>
</comment>
<evidence type="ECO:0000256" key="5">
    <source>
        <dbReference type="ARBA" id="ARBA00022840"/>
    </source>
</evidence>
<evidence type="ECO:0000259" key="11">
    <source>
        <dbReference type="PROSITE" id="PS00486"/>
    </source>
</evidence>
<dbReference type="RefSeq" id="WP_212821136.1">
    <property type="nucleotide sequence ID" value="NZ_AP023416.1"/>
</dbReference>
<feature type="binding site" evidence="9">
    <location>
        <begin position="623"/>
        <end position="630"/>
    </location>
    <ligand>
        <name>ATP</name>
        <dbReference type="ChEBI" id="CHEBI:30616"/>
    </ligand>
</feature>
<reference evidence="12" key="1">
    <citation type="submission" date="2020-09" db="EMBL/GenBank/DDBJ databases">
        <title>New species isolated from human feces.</title>
        <authorList>
            <person name="Kitahara M."/>
            <person name="Shigeno Y."/>
            <person name="Shime M."/>
            <person name="Matsumoto Y."/>
            <person name="Nakamura S."/>
            <person name="Motooka D."/>
            <person name="Fukuoka S."/>
            <person name="Nishikawa H."/>
            <person name="Benno Y."/>
        </authorList>
    </citation>
    <scope>NUCLEOTIDE SEQUENCE</scope>
    <source>
        <strain evidence="12">MM35</strain>
        <plasmid evidence="12">pMM35_01</plasmid>
    </source>
</reference>
<dbReference type="Proteomes" id="UP000681343">
    <property type="component" value="Plasmid pMM35_01"/>
</dbReference>
<dbReference type="Gene3D" id="3.40.50.300">
    <property type="entry name" value="P-loop containing nucleotide triphosphate hydrolases"/>
    <property type="match status" value="1"/>
</dbReference>
<keyword evidence="13" id="KW-1185">Reference proteome</keyword>
<evidence type="ECO:0000256" key="9">
    <source>
        <dbReference type="HAMAP-Rule" id="MF_00096"/>
    </source>
</evidence>
<evidence type="ECO:0000256" key="2">
    <source>
        <dbReference type="ARBA" id="ARBA00021982"/>
    </source>
</evidence>
<dbReference type="NCBIfam" id="TIGR01070">
    <property type="entry name" value="mutS1"/>
    <property type="match status" value="1"/>
</dbReference>
<dbReference type="InterPro" id="IPR007860">
    <property type="entry name" value="DNA_mmatch_repair_MutS_con_dom"/>
</dbReference>
<dbReference type="GO" id="GO:0140664">
    <property type="term" value="F:ATP-dependent DNA damage sensor activity"/>
    <property type="evidence" value="ECO:0007669"/>
    <property type="project" value="InterPro"/>
</dbReference>
<geneLocation type="plasmid" evidence="12 13">
    <name>pMM35_01</name>
</geneLocation>
<dbReference type="Pfam" id="PF05190">
    <property type="entry name" value="MutS_IV"/>
    <property type="match status" value="1"/>
</dbReference>
<dbReference type="InterPro" id="IPR036187">
    <property type="entry name" value="DNA_mismatch_repair_MutS_sf"/>
</dbReference>
<dbReference type="SUPFAM" id="SSF53150">
    <property type="entry name" value="DNA repair protein MutS, domain II"/>
    <property type="match status" value="1"/>
</dbReference>
<dbReference type="EMBL" id="AP023416">
    <property type="protein sequence ID" value="BCK79509.1"/>
    <property type="molecule type" value="Genomic_DNA"/>
</dbReference>
<feature type="domain" description="DNA mismatch repair proteins mutS family" evidence="11">
    <location>
        <begin position="697"/>
        <end position="713"/>
    </location>
</feature>
<evidence type="ECO:0000256" key="10">
    <source>
        <dbReference type="RuleBase" id="RU003756"/>
    </source>
</evidence>
<dbReference type="InterPro" id="IPR005748">
    <property type="entry name" value="DNA_mismatch_repair_MutS"/>
</dbReference>
<name>A0A810PSK4_9FIRM</name>
<dbReference type="Gene3D" id="1.10.1420.10">
    <property type="match status" value="2"/>
</dbReference>
<evidence type="ECO:0000256" key="6">
    <source>
        <dbReference type="ARBA" id="ARBA00023125"/>
    </source>
</evidence>
<dbReference type="PIRSF" id="PIRSF037677">
    <property type="entry name" value="DNA_mis_repair_Msh6"/>
    <property type="match status" value="1"/>
</dbReference>
<dbReference type="SMART" id="SM00533">
    <property type="entry name" value="MUTSd"/>
    <property type="match status" value="1"/>
</dbReference>
<dbReference type="Pfam" id="PF01624">
    <property type="entry name" value="MutS_I"/>
    <property type="match status" value="1"/>
</dbReference>
<keyword evidence="7 9" id="KW-0234">DNA repair</keyword>
<organism evidence="12 13">
    <name type="scientific">Vescimonas fastidiosa</name>
    <dbReference type="NCBI Taxonomy" id="2714353"/>
    <lineage>
        <taxon>Bacteria</taxon>
        <taxon>Bacillati</taxon>
        <taxon>Bacillota</taxon>
        <taxon>Clostridia</taxon>
        <taxon>Eubacteriales</taxon>
        <taxon>Oscillospiraceae</taxon>
        <taxon>Vescimonas</taxon>
    </lineage>
</organism>
<keyword evidence="5 9" id="KW-0067">ATP-binding</keyword>